<dbReference type="AlphaFoldDB" id="A0A1G1ZUQ6"/>
<dbReference type="EMBL" id="MHJM01000015">
    <property type="protein sequence ID" value="OGY67866.1"/>
    <property type="molecule type" value="Genomic_DNA"/>
</dbReference>
<sequence length="167" mass="17887">MVRKAFTLIELLVVLGVTVGLSAVLITYSRTGERQIILFREQAKVINAILRAKNLAIQAYAGGGNVCGYGVNFQPNAAVIFKDLAPDCASSDNKYSGDASELFESYQLNPLVQFSQMPISDAVFIPPDLKVIFTPGGVSEPLFIISTLDGGSSVKIRINDAGQVTSE</sequence>
<keyword evidence="1" id="KW-0812">Transmembrane</keyword>
<evidence type="ECO:0000313" key="3">
    <source>
        <dbReference type="Proteomes" id="UP000176284"/>
    </source>
</evidence>
<dbReference type="NCBIfam" id="TIGR02532">
    <property type="entry name" value="IV_pilin_GFxxxE"/>
    <property type="match status" value="1"/>
</dbReference>
<protein>
    <recommendedName>
        <fullName evidence="4">General secretion pathway GspH domain-containing protein</fullName>
    </recommendedName>
</protein>
<accession>A0A1G1ZUQ6</accession>
<comment type="caution">
    <text evidence="2">The sequence shown here is derived from an EMBL/GenBank/DDBJ whole genome shotgun (WGS) entry which is preliminary data.</text>
</comment>
<feature type="transmembrane region" description="Helical" evidence="1">
    <location>
        <begin position="6"/>
        <end position="28"/>
    </location>
</feature>
<dbReference type="InterPro" id="IPR012902">
    <property type="entry name" value="N_methyl_site"/>
</dbReference>
<dbReference type="Proteomes" id="UP000176284">
    <property type="component" value="Unassembled WGS sequence"/>
</dbReference>
<evidence type="ECO:0000256" key="1">
    <source>
        <dbReference type="SAM" id="Phobius"/>
    </source>
</evidence>
<evidence type="ECO:0000313" key="2">
    <source>
        <dbReference type="EMBL" id="OGY67866.1"/>
    </source>
</evidence>
<keyword evidence="1" id="KW-0472">Membrane</keyword>
<evidence type="ECO:0008006" key="4">
    <source>
        <dbReference type="Google" id="ProtNLM"/>
    </source>
</evidence>
<reference evidence="2 3" key="1">
    <citation type="journal article" date="2016" name="Nat. Commun.">
        <title>Thousands of microbial genomes shed light on interconnected biogeochemical processes in an aquifer system.</title>
        <authorList>
            <person name="Anantharaman K."/>
            <person name="Brown C.T."/>
            <person name="Hug L.A."/>
            <person name="Sharon I."/>
            <person name="Castelle C.J."/>
            <person name="Probst A.J."/>
            <person name="Thomas B.C."/>
            <person name="Singh A."/>
            <person name="Wilkins M.J."/>
            <person name="Karaoz U."/>
            <person name="Brodie E.L."/>
            <person name="Williams K.H."/>
            <person name="Hubbard S.S."/>
            <person name="Banfield J.F."/>
        </authorList>
    </citation>
    <scope>NUCLEOTIDE SEQUENCE [LARGE SCALE GENOMIC DNA]</scope>
</reference>
<keyword evidence="1" id="KW-1133">Transmembrane helix</keyword>
<name>A0A1G1ZUQ6_9BACT</name>
<dbReference type="STRING" id="1798410.A3H63_00435"/>
<organism evidence="2 3">
    <name type="scientific">Candidatus Harrisonbacteria bacterium RIFCSPLOWO2_02_FULL_45_10c</name>
    <dbReference type="NCBI Taxonomy" id="1798410"/>
    <lineage>
        <taxon>Bacteria</taxon>
        <taxon>Candidatus Harrisoniibacteriota</taxon>
    </lineage>
</organism>
<gene>
    <name evidence="2" type="ORF">A3H63_00435</name>
</gene>
<proteinExistence type="predicted"/>